<feature type="compositionally biased region" description="Low complexity" evidence="1">
    <location>
        <begin position="709"/>
        <end position="727"/>
    </location>
</feature>
<reference evidence="3 4" key="1">
    <citation type="journal article" date="2018" name="Genome Biol. Evol.">
        <title>Multiple Roots of Fruiting Body Formation in Amoebozoa.</title>
        <authorList>
            <person name="Hillmann F."/>
            <person name="Forbes G."/>
            <person name="Novohradska S."/>
            <person name="Ferling I."/>
            <person name="Riege K."/>
            <person name="Groth M."/>
            <person name="Westermann M."/>
            <person name="Marz M."/>
            <person name="Spaller T."/>
            <person name="Winckler T."/>
            <person name="Schaap P."/>
            <person name="Glockner G."/>
        </authorList>
    </citation>
    <scope>NUCLEOTIDE SEQUENCE [LARGE SCALE GENOMIC DNA]</scope>
    <source>
        <strain evidence="3 4">Jena</strain>
    </source>
</reference>
<dbReference type="STRING" id="1890364.A0A2P6NQA5"/>
<feature type="region of interest" description="Disordered" evidence="1">
    <location>
        <begin position="579"/>
        <end position="812"/>
    </location>
</feature>
<feature type="compositionally biased region" description="Low complexity" evidence="1">
    <location>
        <begin position="785"/>
        <end position="805"/>
    </location>
</feature>
<sequence length="945" mass="100343">MRGALSLFLLCVALSQAISYETSTTTIPTTGIFSPIYRADPPALFRFDVGGGYGVSVFVGGICDGRLVESSATACSTYQAVLGTTGEELDFSPDSLTLVVTQIDIVNITLGQNYTSENDARYELSVDVPHIYSFALQDSIISNLVGFSNKLYVAANTTLITTGSVYPLYATTYPTTYDVQQADMFGSTFVYEGVMYSAPSLICSSQDAVVLLDQFQTLDYNFLPAQTCNFFSSFLSAFNATVISAQTPATLSASESAMYDVNCQTYGNSTAKYVLIKLINTDATSKGGIINGLKVKSQPGAFDIAFNCGAENTIDLNIEVNGPYNEVVSYNVDQLRAYSLGFYQVNVTAGIISDPFSSSLLKELGVQGCSTEMSYNYFGNIENGVVDLCYTVNDSMIIDVPTINTGYVIRPPEGYCIRSDGIPSNSSSNVFLLSDTSSSFLYEDDNTALYTVTCSDDIFYVRLSDVESMRINFTLVPVRQQGVYGQTYDVDGLLAIQYPPLKASVGILSTNVTGSAHSLSPVVNPRMLGKRAVSANFLTGSNSLQTSNSLPTQFIVLAQGQGQMTTNLATSDGLNVGYDTTSTTSSSSSTSSTSSTESSSSTSSDESTSSTSSEESTSSTSSVESTSSTSSDESTSSTSSDESTSSTSSDESTSSTSSDESTSSTSSGESTSSTSSTSSDESTSSTSSDESTSSTSSTTLDTTSEEPSTESPSTSSVSSTTSTTFDTTSEELSTESPSTFTTSVRSTTSTTSVQSTTSSTSSTSSTSFSSTSSVVTSSESEENGTDSSTTTTTSASVSFTDTSVSPDNISNDSSMVKVSVLSVVVMALLCLFSEGSIKNLLTENPSELQRRPQQLLSTCIVGHHSQDGRLDDESKTSPLDQELKENRFNILCKYSLGPHNRRDTCPQDLVRTAVKSLDNLSKPAMHCCSFKPYEVQRNGRRGEFY</sequence>
<comment type="caution">
    <text evidence="3">The sequence shown here is derived from an EMBL/GenBank/DDBJ whole genome shotgun (WGS) entry which is preliminary data.</text>
</comment>
<organism evidence="3 4">
    <name type="scientific">Planoprotostelium fungivorum</name>
    <dbReference type="NCBI Taxonomy" id="1890364"/>
    <lineage>
        <taxon>Eukaryota</taxon>
        <taxon>Amoebozoa</taxon>
        <taxon>Evosea</taxon>
        <taxon>Variosea</taxon>
        <taxon>Cavosteliida</taxon>
        <taxon>Cavosteliaceae</taxon>
        <taxon>Planoprotostelium</taxon>
    </lineage>
</organism>
<dbReference type="EMBL" id="MDYQ01000035">
    <property type="protein sequence ID" value="PRP86134.1"/>
    <property type="molecule type" value="Genomic_DNA"/>
</dbReference>
<feature type="compositionally biased region" description="Low complexity" evidence="1">
    <location>
        <begin position="579"/>
        <end position="702"/>
    </location>
</feature>
<evidence type="ECO:0000256" key="1">
    <source>
        <dbReference type="SAM" id="MobiDB-lite"/>
    </source>
</evidence>
<keyword evidence="2" id="KW-0732">Signal</keyword>
<protein>
    <submittedName>
        <fullName evidence="3">Uncharacterized protein</fullName>
    </submittedName>
</protein>
<gene>
    <name evidence="3" type="ORF">PROFUN_03121</name>
</gene>
<proteinExistence type="predicted"/>
<evidence type="ECO:0000313" key="4">
    <source>
        <dbReference type="Proteomes" id="UP000241769"/>
    </source>
</evidence>
<name>A0A2P6NQA5_9EUKA</name>
<dbReference type="PANTHER" id="PTHR22917">
    <property type="entry name" value="HEMOPEXIN DOMAIN-CONTAINING PROTEIN"/>
    <property type="match status" value="1"/>
</dbReference>
<dbReference type="Proteomes" id="UP000241769">
    <property type="component" value="Unassembled WGS sequence"/>
</dbReference>
<feature type="compositionally biased region" description="Low complexity" evidence="1">
    <location>
        <begin position="734"/>
        <end position="778"/>
    </location>
</feature>
<feature type="chain" id="PRO_5015175062" evidence="2">
    <location>
        <begin position="20"/>
        <end position="945"/>
    </location>
</feature>
<dbReference type="PANTHER" id="PTHR22917:SF6">
    <property type="entry name" value="EG:8D8.2 PROTEIN-RELATED"/>
    <property type="match status" value="1"/>
</dbReference>
<dbReference type="InParanoid" id="A0A2P6NQA5"/>
<evidence type="ECO:0000256" key="2">
    <source>
        <dbReference type="SAM" id="SignalP"/>
    </source>
</evidence>
<dbReference type="AlphaFoldDB" id="A0A2P6NQA5"/>
<accession>A0A2P6NQA5</accession>
<keyword evidence="4" id="KW-1185">Reference proteome</keyword>
<evidence type="ECO:0000313" key="3">
    <source>
        <dbReference type="EMBL" id="PRP86134.1"/>
    </source>
</evidence>
<dbReference type="InterPro" id="IPR051298">
    <property type="entry name" value="Heme_transport/Cell_adhesion"/>
</dbReference>
<feature type="signal peptide" evidence="2">
    <location>
        <begin position="1"/>
        <end position="19"/>
    </location>
</feature>